<dbReference type="HAMAP" id="MF_00036_B">
    <property type="entry name" value="Ala_tRNA_synth_B"/>
    <property type="match status" value="1"/>
</dbReference>
<protein>
    <recommendedName>
        <fullName evidence="11">Alanine--tRNA ligase</fullName>
        <ecNumber evidence="11">6.1.1.7</ecNumber>
    </recommendedName>
    <alternativeName>
        <fullName evidence="11">Alanyl-tRNA synthetase</fullName>
        <shortName evidence="11">AlaRS</shortName>
    </alternativeName>
</protein>
<dbReference type="Gene3D" id="3.30.54.20">
    <property type="match status" value="1"/>
</dbReference>
<evidence type="ECO:0000256" key="1">
    <source>
        <dbReference type="ARBA" id="ARBA00008226"/>
    </source>
</evidence>
<dbReference type="InterPro" id="IPR002318">
    <property type="entry name" value="Ala-tRNA-lgiase_IIc"/>
</dbReference>
<name>A0A1Q5ZX58_9SPHI</name>
<reference evidence="14 15" key="1">
    <citation type="submission" date="2016-11" db="EMBL/GenBank/DDBJ databases">
        <title>Whole Genome Sequencing of Mucilaginibacter polytrichastri RG4-7(T) isolated from the moss sample.</title>
        <authorList>
            <person name="Li Y."/>
        </authorList>
    </citation>
    <scope>NUCLEOTIDE SEQUENCE [LARGE SCALE GENOMIC DNA]</scope>
    <source>
        <strain evidence="14 15">RG4-7</strain>
    </source>
</reference>
<dbReference type="RefSeq" id="WP_074489047.1">
    <property type="nucleotide sequence ID" value="NZ_FPAM01000017.1"/>
</dbReference>
<dbReference type="SUPFAM" id="SSF55186">
    <property type="entry name" value="ThrRS/AlaRS common domain"/>
    <property type="match status" value="1"/>
</dbReference>
<organism evidence="14 15">
    <name type="scientific">Mucilaginibacter polytrichastri</name>
    <dbReference type="NCBI Taxonomy" id="1302689"/>
    <lineage>
        <taxon>Bacteria</taxon>
        <taxon>Pseudomonadati</taxon>
        <taxon>Bacteroidota</taxon>
        <taxon>Sphingobacteriia</taxon>
        <taxon>Sphingobacteriales</taxon>
        <taxon>Sphingobacteriaceae</taxon>
        <taxon>Mucilaginibacter</taxon>
    </lineage>
</organism>
<dbReference type="GO" id="GO:0002161">
    <property type="term" value="F:aminoacyl-tRNA deacylase activity"/>
    <property type="evidence" value="ECO:0007669"/>
    <property type="project" value="TreeGrafter"/>
</dbReference>
<evidence type="ECO:0000256" key="9">
    <source>
        <dbReference type="ARBA" id="ARBA00022917"/>
    </source>
</evidence>
<dbReference type="SMART" id="SM00863">
    <property type="entry name" value="tRNA_SAD"/>
    <property type="match status" value="1"/>
</dbReference>
<evidence type="ECO:0000313" key="15">
    <source>
        <dbReference type="Proteomes" id="UP000186720"/>
    </source>
</evidence>
<comment type="domain">
    <text evidence="11">Consists of three domains; the N-terminal catalytic domain, the editing domain and the C-terminal C-Ala domain. The editing domain removes incorrectly charged amino acids, while the C-Ala domain, along with tRNA(Ala), serves as a bridge to cooperatively bring together the editing and aminoacylation centers thus stimulating deacylation of misacylated tRNAs.</text>
</comment>
<proteinExistence type="inferred from homology"/>
<dbReference type="CDD" id="cd00673">
    <property type="entry name" value="AlaRS_core"/>
    <property type="match status" value="1"/>
</dbReference>
<feature type="binding site" evidence="11">
    <location>
        <position position="681"/>
    </location>
    <ligand>
        <name>Zn(2+)</name>
        <dbReference type="ChEBI" id="CHEBI:29105"/>
    </ligand>
</feature>
<keyword evidence="12" id="KW-0175">Coiled coil</keyword>
<dbReference type="InterPro" id="IPR018163">
    <property type="entry name" value="Thr/Ala-tRNA-synth_IIc_edit"/>
</dbReference>
<dbReference type="GO" id="GO:0005524">
    <property type="term" value="F:ATP binding"/>
    <property type="evidence" value="ECO:0007669"/>
    <property type="project" value="UniProtKB-UniRule"/>
</dbReference>
<dbReference type="EC" id="6.1.1.7" evidence="11"/>
<comment type="cofactor">
    <cofactor evidence="11">
        <name>Zn(2+)</name>
        <dbReference type="ChEBI" id="CHEBI:29105"/>
    </cofactor>
    <text evidence="11">Binds 1 zinc ion per subunit.</text>
</comment>
<evidence type="ECO:0000256" key="8">
    <source>
        <dbReference type="ARBA" id="ARBA00022884"/>
    </source>
</evidence>
<dbReference type="Pfam" id="PF01411">
    <property type="entry name" value="tRNA-synt_2c"/>
    <property type="match status" value="1"/>
</dbReference>
<comment type="similarity">
    <text evidence="1 11">Belongs to the class-II aminoacyl-tRNA synthetase family.</text>
</comment>
<dbReference type="InterPro" id="IPR003156">
    <property type="entry name" value="DHHA1_dom"/>
</dbReference>
<keyword evidence="2 11" id="KW-0820">tRNA-binding</keyword>
<feature type="binding site" evidence="11">
    <location>
        <position position="577"/>
    </location>
    <ligand>
        <name>Zn(2+)</name>
        <dbReference type="ChEBI" id="CHEBI:29105"/>
    </ligand>
</feature>
<keyword evidence="3 11" id="KW-0436">Ligase</keyword>
<dbReference type="InterPro" id="IPR023033">
    <property type="entry name" value="Ala_tRNA_ligase_euk/bac"/>
</dbReference>
<sequence>MTAQEIRQAFLDFFASKGHTIVPSAPIVVKNDPTLMFTNAGMNQFKDIFLGEAPAKAPRVADTQRCLRVSGKHNDLEEVGIDTYHHTMFEMLGNWSFGDYFKKEAIAWSWELLTEVYGIEKDRLYVTYFEGDEKEGLAKDQEAYDFWKQYVDESRILPGNKKDNFWEMGETGPCGPCSEIHYDGRSEAERAAVSGATLVNADDPNVIEIWNNVFMQFNRLKDGALQLLPNKHVDTGMGFERLVRVLQNKTSNYDTDVFQPMIQFIAEKSGKTYNAAAVPGDNDWNDAVAMRVMADHIRAISFAISDGQLPSNNKAGYVIRRILRRAVRYSYQYLGFKEPFLNQLVPLLADQFKGVFDELYTQKDFVQKVVLEEETSFLRTLGEGLKLFSVLVPKTSDNPNPQIRVSGSAAFELSDTYGFPIDLTELLAREKGWTVDMEGFEAELQLQKNRSRAATAIDTGDWIALQEDDNVEFTGYDETETVAHVIKYRKVKAKGKEQYQLVLDKTPFYAESGGQVGDTGELVFPDGEIVPVTDTKKENGLIVHFTDTIPGSIGDALTAIVDVDRRNNTNSNHSATHLLHAALKQVLGTHVNQKGSLVNDEYLRFDFSHFSKMTEEEMAQIETIVNQKIRENIFLKEERNVPYQQALSSGVTALFGEKYGDFVRVITFDDKYSKELCGGTHVTATGQIGFFKVIAESAVAAGVRRIEAITGVAAENYINEQSKLVQQLKELLKNPKDISKSVESLLEENTRLKKEIEKTISEKASGLKTELAKKVQEINGINFIAERVALPNADAIKTLAYQLKDIVPNLFLVLAADFDGKPNITVMIAENLVKDKGLNAGNIVRELAKEIQGGGGGQPFFATAGGKDLSGLDAVLSKAAVYIK</sequence>
<dbReference type="Pfam" id="PF07973">
    <property type="entry name" value="tRNA_SAD"/>
    <property type="match status" value="1"/>
</dbReference>
<evidence type="ECO:0000256" key="12">
    <source>
        <dbReference type="SAM" id="Coils"/>
    </source>
</evidence>
<dbReference type="Gene3D" id="3.10.310.40">
    <property type="match status" value="1"/>
</dbReference>
<dbReference type="InterPro" id="IPR018165">
    <property type="entry name" value="Ala-tRNA-synth_IIc_core"/>
</dbReference>
<keyword evidence="7 11" id="KW-0067">ATP-binding</keyword>
<evidence type="ECO:0000256" key="5">
    <source>
        <dbReference type="ARBA" id="ARBA00022741"/>
    </source>
</evidence>
<dbReference type="GO" id="GO:0004813">
    <property type="term" value="F:alanine-tRNA ligase activity"/>
    <property type="evidence" value="ECO:0007669"/>
    <property type="project" value="UniProtKB-UniRule"/>
</dbReference>
<dbReference type="SUPFAM" id="SSF55681">
    <property type="entry name" value="Class II aaRS and biotin synthetases"/>
    <property type="match status" value="1"/>
</dbReference>
<dbReference type="InterPro" id="IPR050058">
    <property type="entry name" value="Ala-tRNA_ligase"/>
</dbReference>
<accession>A0A1Q5ZX58</accession>
<dbReference type="OrthoDB" id="9803884at2"/>
<dbReference type="NCBIfam" id="TIGR00344">
    <property type="entry name" value="alaS"/>
    <property type="match status" value="1"/>
</dbReference>
<keyword evidence="6 11" id="KW-0862">Zinc</keyword>
<gene>
    <name evidence="11" type="primary">alaS</name>
    <name evidence="14" type="ORF">RG47T_1793</name>
</gene>
<evidence type="ECO:0000259" key="13">
    <source>
        <dbReference type="PROSITE" id="PS50860"/>
    </source>
</evidence>
<dbReference type="Gene3D" id="3.30.980.10">
    <property type="entry name" value="Threonyl-trna Synthetase, Chain A, domain 2"/>
    <property type="match status" value="1"/>
</dbReference>
<feature type="domain" description="Alanyl-transfer RNA synthetases family profile" evidence="13">
    <location>
        <begin position="1"/>
        <end position="720"/>
    </location>
</feature>
<feature type="binding site" evidence="11">
    <location>
        <position position="573"/>
    </location>
    <ligand>
        <name>Zn(2+)</name>
        <dbReference type="ChEBI" id="CHEBI:29105"/>
    </ligand>
</feature>
<dbReference type="FunFam" id="3.30.930.10:FF:000011">
    <property type="entry name" value="Alanine--tRNA ligase, cytoplasmic"/>
    <property type="match status" value="1"/>
</dbReference>
<comment type="function">
    <text evidence="11">Catalyzes the attachment of alanine to tRNA(Ala) in a two-step reaction: alanine is first activated by ATP to form Ala-AMP and then transferred to the acceptor end of tRNA(Ala). Also edits incorrectly charged Ser-tRNA(Ala) and Gly-tRNA(Ala) via its editing domain.</text>
</comment>
<comment type="catalytic activity">
    <reaction evidence="11">
        <text>tRNA(Ala) + L-alanine + ATP = L-alanyl-tRNA(Ala) + AMP + diphosphate</text>
        <dbReference type="Rhea" id="RHEA:12540"/>
        <dbReference type="Rhea" id="RHEA-COMP:9657"/>
        <dbReference type="Rhea" id="RHEA-COMP:9923"/>
        <dbReference type="ChEBI" id="CHEBI:30616"/>
        <dbReference type="ChEBI" id="CHEBI:33019"/>
        <dbReference type="ChEBI" id="CHEBI:57972"/>
        <dbReference type="ChEBI" id="CHEBI:78442"/>
        <dbReference type="ChEBI" id="CHEBI:78497"/>
        <dbReference type="ChEBI" id="CHEBI:456215"/>
        <dbReference type="EC" id="6.1.1.7"/>
    </reaction>
</comment>
<dbReference type="PRINTS" id="PR00980">
    <property type="entry name" value="TRNASYNTHALA"/>
</dbReference>
<dbReference type="PROSITE" id="PS50860">
    <property type="entry name" value="AA_TRNA_LIGASE_II_ALA"/>
    <property type="match status" value="1"/>
</dbReference>
<evidence type="ECO:0000256" key="3">
    <source>
        <dbReference type="ARBA" id="ARBA00022598"/>
    </source>
</evidence>
<dbReference type="AlphaFoldDB" id="A0A1Q5ZX58"/>
<keyword evidence="10 11" id="KW-0030">Aminoacyl-tRNA synthetase</keyword>
<evidence type="ECO:0000256" key="10">
    <source>
        <dbReference type="ARBA" id="ARBA00023146"/>
    </source>
</evidence>
<feature type="coiled-coil region" evidence="12">
    <location>
        <begin position="714"/>
        <end position="762"/>
    </location>
</feature>
<dbReference type="Pfam" id="PF02272">
    <property type="entry name" value="DHHA1"/>
    <property type="match status" value="1"/>
</dbReference>
<dbReference type="GO" id="GO:0006419">
    <property type="term" value="P:alanyl-tRNA aminoacylation"/>
    <property type="evidence" value="ECO:0007669"/>
    <property type="project" value="UniProtKB-UniRule"/>
</dbReference>
<dbReference type="InterPro" id="IPR009000">
    <property type="entry name" value="Transl_B-barrel_sf"/>
</dbReference>
<feature type="binding site" evidence="11">
    <location>
        <position position="677"/>
    </location>
    <ligand>
        <name>Zn(2+)</name>
        <dbReference type="ChEBI" id="CHEBI:29105"/>
    </ligand>
</feature>
<dbReference type="InterPro" id="IPR018162">
    <property type="entry name" value="Ala-tRNA-ligase_IIc_anticod-bd"/>
</dbReference>
<dbReference type="InterPro" id="IPR045864">
    <property type="entry name" value="aa-tRNA-synth_II/BPL/LPL"/>
</dbReference>
<comment type="caution">
    <text evidence="14">The sequence shown here is derived from an EMBL/GenBank/DDBJ whole genome shotgun (WGS) entry which is preliminary data.</text>
</comment>
<evidence type="ECO:0000256" key="4">
    <source>
        <dbReference type="ARBA" id="ARBA00022723"/>
    </source>
</evidence>
<dbReference type="GO" id="GO:0008270">
    <property type="term" value="F:zinc ion binding"/>
    <property type="evidence" value="ECO:0007669"/>
    <property type="project" value="UniProtKB-UniRule"/>
</dbReference>
<dbReference type="FunFam" id="3.30.980.10:FF:000004">
    <property type="entry name" value="Alanine--tRNA ligase, cytoplasmic"/>
    <property type="match status" value="1"/>
</dbReference>
<dbReference type="SUPFAM" id="SSF101353">
    <property type="entry name" value="Putative anticodon-binding domain of alanyl-tRNA synthetase (AlaRS)"/>
    <property type="match status" value="1"/>
</dbReference>
<dbReference type="Proteomes" id="UP000186720">
    <property type="component" value="Unassembled WGS sequence"/>
</dbReference>
<dbReference type="Gene3D" id="6.10.250.550">
    <property type="match status" value="1"/>
</dbReference>
<evidence type="ECO:0000256" key="6">
    <source>
        <dbReference type="ARBA" id="ARBA00022833"/>
    </source>
</evidence>
<dbReference type="FunFam" id="3.10.310.40:FF:000001">
    <property type="entry name" value="Alanine--tRNA ligase"/>
    <property type="match status" value="1"/>
</dbReference>
<evidence type="ECO:0000256" key="11">
    <source>
        <dbReference type="HAMAP-Rule" id="MF_00036"/>
    </source>
</evidence>
<dbReference type="GO" id="GO:0000049">
    <property type="term" value="F:tRNA binding"/>
    <property type="evidence" value="ECO:0007669"/>
    <property type="project" value="UniProtKB-KW"/>
</dbReference>
<keyword evidence="15" id="KW-1185">Reference proteome</keyword>
<dbReference type="EMBL" id="MPPL01000001">
    <property type="protein sequence ID" value="OKS86339.1"/>
    <property type="molecule type" value="Genomic_DNA"/>
</dbReference>
<keyword evidence="5 11" id="KW-0547">Nucleotide-binding</keyword>
<evidence type="ECO:0000256" key="2">
    <source>
        <dbReference type="ARBA" id="ARBA00022555"/>
    </source>
</evidence>
<dbReference type="SUPFAM" id="SSF50447">
    <property type="entry name" value="Translation proteins"/>
    <property type="match status" value="1"/>
</dbReference>
<dbReference type="STRING" id="1302689.RG47T_1793"/>
<dbReference type="Gene3D" id="3.30.930.10">
    <property type="entry name" value="Bira Bifunctional Protein, Domain 2"/>
    <property type="match status" value="1"/>
</dbReference>
<dbReference type="Gene3D" id="2.40.30.130">
    <property type="match status" value="1"/>
</dbReference>
<keyword evidence="8 11" id="KW-0694">RNA-binding</keyword>
<keyword evidence="11" id="KW-0963">Cytoplasm</keyword>
<dbReference type="InterPro" id="IPR012947">
    <property type="entry name" value="tRNA_SAD"/>
</dbReference>
<evidence type="ECO:0000313" key="14">
    <source>
        <dbReference type="EMBL" id="OKS86339.1"/>
    </source>
</evidence>
<dbReference type="PANTHER" id="PTHR11777:SF9">
    <property type="entry name" value="ALANINE--TRNA LIGASE, CYTOPLASMIC"/>
    <property type="match status" value="1"/>
</dbReference>
<keyword evidence="4 11" id="KW-0479">Metal-binding</keyword>
<dbReference type="InterPro" id="IPR018164">
    <property type="entry name" value="Ala-tRNA-synth_IIc_N"/>
</dbReference>
<dbReference type="GO" id="GO:0005737">
    <property type="term" value="C:cytoplasm"/>
    <property type="evidence" value="ECO:0007669"/>
    <property type="project" value="UniProtKB-SubCell"/>
</dbReference>
<dbReference type="PANTHER" id="PTHR11777">
    <property type="entry name" value="ALANYL-TRNA SYNTHETASE"/>
    <property type="match status" value="1"/>
</dbReference>
<comment type="subcellular location">
    <subcellularLocation>
        <location evidence="11">Cytoplasm</location>
    </subcellularLocation>
</comment>
<evidence type="ECO:0000256" key="7">
    <source>
        <dbReference type="ARBA" id="ARBA00022840"/>
    </source>
</evidence>
<keyword evidence="9 11" id="KW-0648">Protein biosynthesis</keyword>